<evidence type="ECO:0000313" key="2">
    <source>
        <dbReference type="Proteomes" id="UP001501772"/>
    </source>
</evidence>
<dbReference type="RefSeq" id="WP_344849658.1">
    <property type="nucleotide sequence ID" value="NZ_BAABBY010000002.1"/>
</dbReference>
<comment type="caution">
    <text evidence="1">The sequence shown here is derived from an EMBL/GenBank/DDBJ whole genome shotgun (WGS) entry which is preliminary data.</text>
</comment>
<evidence type="ECO:0000313" key="1">
    <source>
        <dbReference type="EMBL" id="GAA4198683.1"/>
    </source>
</evidence>
<dbReference type="CDD" id="cd22641">
    <property type="entry name" value="C24-like"/>
    <property type="match status" value="1"/>
</dbReference>
<organism evidence="1 2">
    <name type="scientific">Pedobacter jeongneungensis</name>
    <dbReference type="NCBI Taxonomy" id="947309"/>
    <lineage>
        <taxon>Bacteria</taxon>
        <taxon>Pseudomonadati</taxon>
        <taxon>Bacteroidota</taxon>
        <taxon>Sphingobacteriia</taxon>
        <taxon>Sphingobacteriales</taxon>
        <taxon>Sphingobacteriaceae</taxon>
        <taxon>Pedobacter</taxon>
    </lineage>
</organism>
<dbReference type="SUPFAM" id="SSF88874">
    <property type="entry name" value="Receptor-binding domain of short tail fibre protein gp12"/>
    <property type="match status" value="1"/>
</dbReference>
<gene>
    <name evidence="1" type="ORF">GCM10022289_07800</name>
</gene>
<reference evidence="2" key="1">
    <citation type="journal article" date="2019" name="Int. J. Syst. Evol. Microbiol.">
        <title>The Global Catalogue of Microorganisms (GCM) 10K type strain sequencing project: providing services to taxonomists for standard genome sequencing and annotation.</title>
        <authorList>
            <consortium name="The Broad Institute Genomics Platform"/>
            <consortium name="The Broad Institute Genome Sequencing Center for Infectious Disease"/>
            <person name="Wu L."/>
            <person name="Ma J."/>
        </authorList>
    </citation>
    <scope>NUCLEOTIDE SEQUENCE [LARGE SCALE GENOMIC DNA]</scope>
    <source>
        <strain evidence="2">JCM 17626</strain>
    </source>
</reference>
<dbReference type="Proteomes" id="UP001501772">
    <property type="component" value="Unassembled WGS sequence"/>
</dbReference>
<protein>
    <recommendedName>
        <fullName evidence="3">Microcystin-dependent protein</fullName>
    </recommendedName>
</protein>
<dbReference type="EMBL" id="BAABBY010000002">
    <property type="protein sequence ID" value="GAA4198683.1"/>
    <property type="molecule type" value="Genomic_DNA"/>
</dbReference>
<sequence>MNQINLQQTGGFPLETDTLDFMQTAYTALQAITALGGDNYILSGCATTGTTVADGYIVINNEVLPFKGGLLQTNIVIREDKQTRPFENGQVKDVFFTRYASFGTGTNAIAWASLSRLKNLTAFKDLPSQVSSAIDFDTTDSLATSRAVKTLNDKINSQFPAGAIVIWSGAINAIPIGWALCNGQNGTPNLIDRFVYGAGGSRAVGPGIGGSETHTLTIEQIPAHHHQLIGGNIGQSYTADRGSGRNSVDATNPFTTDTGGGMAHNNMPPFYVLAYIMKLQTVDL</sequence>
<evidence type="ECO:0008006" key="3">
    <source>
        <dbReference type="Google" id="ProtNLM"/>
    </source>
</evidence>
<proteinExistence type="predicted"/>
<keyword evidence="2" id="KW-1185">Reference proteome</keyword>
<name>A0ABP8B616_9SPHI</name>
<accession>A0ABP8B616</accession>